<organism evidence="2">
    <name type="scientific">Siphoviridae sp. ctVf96</name>
    <dbReference type="NCBI Taxonomy" id="2827882"/>
    <lineage>
        <taxon>Viruses</taxon>
        <taxon>Duplodnaviria</taxon>
        <taxon>Heunggongvirae</taxon>
        <taxon>Uroviricota</taxon>
        <taxon>Caudoviricetes</taxon>
    </lineage>
</organism>
<evidence type="ECO:0000313" key="2">
    <source>
        <dbReference type="EMBL" id="DAF61246.1"/>
    </source>
</evidence>
<protein>
    <submittedName>
        <fullName evidence="2">Uncharacterized protein</fullName>
    </submittedName>
</protein>
<dbReference type="EMBL" id="BK032805">
    <property type="protein sequence ID" value="DAF61246.1"/>
    <property type="molecule type" value="Genomic_DNA"/>
</dbReference>
<evidence type="ECO:0000256" key="1">
    <source>
        <dbReference type="SAM" id="MobiDB-lite"/>
    </source>
</evidence>
<reference evidence="2" key="1">
    <citation type="journal article" date="2021" name="Proc. Natl. Acad. Sci. U.S.A.">
        <title>A Catalog of Tens of Thousands of Viruses from Human Metagenomes Reveals Hidden Associations with Chronic Diseases.</title>
        <authorList>
            <person name="Tisza M.J."/>
            <person name="Buck C.B."/>
        </authorList>
    </citation>
    <scope>NUCLEOTIDE SEQUENCE</scope>
    <source>
        <strain evidence="2">CtVf96</strain>
    </source>
</reference>
<proteinExistence type="predicted"/>
<accession>A0A8S5TDA5</accession>
<feature type="compositionally biased region" description="Polar residues" evidence="1">
    <location>
        <begin position="8"/>
        <end position="33"/>
    </location>
</feature>
<feature type="region of interest" description="Disordered" evidence="1">
    <location>
        <begin position="1"/>
        <end position="33"/>
    </location>
</feature>
<name>A0A8S5TDA5_9CAUD</name>
<sequence length="33" mass="3715">MELPILTIDSSGTKNNHLVRANYSTNGNRRQTL</sequence>